<feature type="chain" id="PRO_5012886795" evidence="7">
    <location>
        <begin position="38"/>
        <end position="437"/>
    </location>
</feature>
<evidence type="ECO:0000313" key="9">
    <source>
        <dbReference type="EMBL" id="OLL13948.1"/>
    </source>
</evidence>
<dbReference type="Gene3D" id="3.40.50.200">
    <property type="entry name" value="Peptidase S8/S53 domain"/>
    <property type="match status" value="1"/>
</dbReference>
<organism evidence="9 10">
    <name type="scientific">Actinomyces oris</name>
    <dbReference type="NCBI Taxonomy" id="544580"/>
    <lineage>
        <taxon>Bacteria</taxon>
        <taxon>Bacillati</taxon>
        <taxon>Actinomycetota</taxon>
        <taxon>Actinomycetes</taxon>
        <taxon>Actinomycetales</taxon>
        <taxon>Actinomycetaceae</taxon>
        <taxon>Actinomyces</taxon>
    </lineage>
</organism>
<dbReference type="PANTHER" id="PTHR43806:SF11">
    <property type="entry name" value="CEREVISIN-RELATED"/>
    <property type="match status" value="1"/>
</dbReference>
<dbReference type="InterPro" id="IPR023828">
    <property type="entry name" value="Peptidase_S8_Ser-AS"/>
</dbReference>
<dbReference type="InterPro" id="IPR022398">
    <property type="entry name" value="Peptidase_S8_His-AS"/>
</dbReference>
<comment type="caution">
    <text evidence="9">The sequence shown here is derived from an EMBL/GenBank/DDBJ whole genome shotgun (WGS) entry which is preliminary data.</text>
</comment>
<protein>
    <submittedName>
        <fullName evidence="9">Peptidase S8</fullName>
    </submittedName>
</protein>
<dbReference type="Pfam" id="PF00082">
    <property type="entry name" value="Peptidase_S8"/>
    <property type="match status" value="1"/>
</dbReference>
<dbReference type="GO" id="GO:0004252">
    <property type="term" value="F:serine-type endopeptidase activity"/>
    <property type="evidence" value="ECO:0007669"/>
    <property type="project" value="UniProtKB-UniRule"/>
</dbReference>
<keyword evidence="3 5" id="KW-0378">Hydrolase</keyword>
<evidence type="ECO:0000256" key="7">
    <source>
        <dbReference type="SAM" id="SignalP"/>
    </source>
</evidence>
<dbReference type="InterPro" id="IPR036852">
    <property type="entry name" value="Peptidase_S8/S53_dom_sf"/>
</dbReference>
<evidence type="ECO:0000313" key="10">
    <source>
        <dbReference type="Proteomes" id="UP000185736"/>
    </source>
</evidence>
<evidence type="ECO:0000259" key="8">
    <source>
        <dbReference type="Pfam" id="PF00082"/>
    </source>
</evidence>
<dbReference type="InterPro" id="IPR023827">
    <property type="entry name" value="Peptidase_S8_Asp-AS"/>
</dbReference>
<dbReference type="PANTHER" id="PTHR43806">
    <property type="entry name" value="PEPTIDASE S8"/>
    <property type="match status" value="1"/>
</dbReference>
<feature type="domain" description="Peptidase S8/S53" evidence="8">
    <location>
        <begin position="73"/>
        <end position="388"/>
    </location>
</feature>
<dbReference type="SUPFAM" id="SSF52743">
    <property type="entry name" value="Subtilisin-like"/>
    <property type="match status" value="1"/>
</dbReference>
<dbReference type="InterPro" id="IPR050131">
    <property type="entry name" value="Peptidase_S8_subtilisin-like"/>
</dbReference>
<dbReference type="Proteomes" id="UP000185736">
    <property type="component" value="Unassembled WGS sequence"/>
</dbReference>
<dbReference type="GO" id="GO:0006508">
    <property type="term" value="P:proteolysis"/>
    <property type="evidence" value="ECO:0007669"/>
    <property type="project" value="UniProtKB-KW"/>
</dbReference>
<evidence type="ECO:0000256" key="2">
    <source>
        <dbReference type="ARBA" id="ARBA00022670"/>
    </source>
</evidence>
<dbReference type="AlphaFoldDB" id="A0A1Q8HYP5"/>
<dbReference type="PROSITE" id="PS00137">
    <property type="entry name" value="SUBTILASE_HIS"/>
    <property type="match status" value="1"/>
</dbReference>
<dbReference type="PROSITE" id="PS00136">
    <property type="entry name" value="SUBTILASE_ASP"/>
    <property type="match status" value="1"/>
</dbReference>
<evidence type="ECO:0000256" key="5">
    <source>
        <dbReference type="PROSITE-ProRule" id="PRU01240"/>
    </source>
</evidence>
<accession>A0A1Q8HYP5</accession>
<gene>
    <name evidence="9" type="ORF">BKH32_11210</name>
</gene>
<feature type="active site" description="Charge relay system" evidence="5">
    <location>
        <position position="126"/>
    </location>
</feature>
<keyword evidence="7" id="KW-0732">Signal</keyword>
<name>A0A1Q8HYP5_9ACTO</name>
<dbReference type="EMBL" id="MSGO01000051">
    <property type="protein sequence ID" value="OLL13948.1"/>
    <property type="molecule type" value="Genomic_DNA"/>
</dbReference>
<feature type="signal peptide" evidence="7">
    <location>
        <begin position="1"/>
        <end position="37"/>
    </location>
</feature>
<evidence type="ECO:0000256" key="1">
    <source>
        <dbReference type="ARBA" id="ARBA00011073"/>
    </source>
</evidence>
<dbReference type="PROSITE" id="PS51892">
    <property type="entry name" value="SUBTILASE"/>
    <property type="match status" value="1"/>
</dbReference>
<proteinExistence type="inferred from homology"/>
<evidence type="ECO:0000256" key="6">
    <source>
        <dbReference type="RuleBase" id="RU003355"/>
    </source>
</evidence>
<evidence type="ECO:0000256" key="4">
    <source>
        <dbReference type="ARBA" id="ARBA00022825"/>
    </source>
</evidence>
<dbReference type="InterPro" id="IPR000209">
    <property type="entry name" value="Peptidase_S8/S53_dom"/>
</dbReference>
<feature type="active site" description="Charge relay system" evidence="5">
    <location>
        <position position="372"/>
    </location>
</feature>
<evidence type="ECO:0000256" key="3">
    <source>
        <dbReference type="ARBA" id="ARBA00022801"/>
    </source>
</evidence>
<keyword evidence="2 5" id="KW-0645">Protease</keyword>
<keyword evidence="4 5" id="KW-0720">Serine protease</keyword>
<dbReference type="InterPro" id="IPR015500">
    <property type="entry name" value="Peptidase_S8_subtilisin-rel"/>
</dbReference>
<dbReference type="PRINTS" id="PR00723">
    <property type="entry name" value="SUBTILISIN"/>
</dbReference>
<comment type="similarity">
    <text evidence="1 5 6">Belongs to the peptidase S8 family.</text>
</comment>
<reference evidence="9 10" key="1">
    <citation type="submission" date="2016-12" db="EMBL/GenBank/DDBJ databases">
        <title>Genomic comparison of strains in the 'Actinomyces naeslundii' group.</title>
        <authorList>
            <person name="Mughal S.R."/>
            <person name="Do T."/>
            <person name="Gilbert S.C."/>
            <person name="Witherden E.A."/>
            <person name="Didelot X."/>
            <person name="Beighton D."/>
        </authorList>
    </citation>
    <scope>NUCLEOTIDE SEQUENCE [LARGE SCALE GENOMIC DNA]</scope>
    <source>
        <strain evidence="9 10">S64C</strain>
    </source>
</reference>
<dbReference type="PROSITE" id="PS00138">
    <property type="entry name" value="SUBTILASE_SER"/>
    <property type="match status" value="1"/>
</dbReference>
<sequence>MVSIKAPACTPRRRRRALAACATLLLLLGAGSTAAGAASTDSSSHGSLLPGDSLQSKQWYLSWQDRPGSPSTGKGASVGIIDTGVDTSHPDLAAAYDSASSKSFLSGGSCNGDTACDDPARDGFGHGTSVAGIIAAAADGHGTVGAAPGARIVSLKAGDRTGTFSADAVSQAIRYGADAHLSVLVMSFTVDPWFRYCDNAPADTAEQRAQQKTDLEKVTSALKYAADHGVVLVAAAGNEAYDLDHGTSDPYSSGWSGQGERPVTDQCVTMPAQSDDVITVGAITKAGNRTGYSNVGAALDIVAFGGEPPLAGPGGAVVQGPESGILTTASADRLRQLGVLNDDGSPRTDEVLSDCPSGGGSCRYYWYQSGTSFAAPQVAAAAAELRSRGVPAGDVKKQLTTSATPISCPSEKQALSCEPLTGGGNTWYGAGALRLPR</sequence>
<feature type="active site" description="Charge relay system" evidence="5">
    <location>
        <position position="82"/>
    </location>
</feature>